<sequence length="231" mass="26844">MGIEEAIDLRIKNIDIYGDSTLVINQIKGEWETRHAGLIRYRDYARRLLTFFNKVELHHIPRDENQMADALATLSSMYQVNRQNETPTISIRRLERPAYVFATEEVVDSKPWFHDIKMFLQKQEYPPGASNKDRKTLRRLSSSFFLNDEAFDRKVRPREFREGDLVLKKILSFQPDSKGKWTPNYEGPYVVKRAFSGGAMTLATMDGDELPRPPISPHHVISFEPKSQNIS</sequence>
<reference evidence="1" key="1">
    <citation type="submission" date="2023-10" db="EMBL/GenBank/DDBJ databases">
        <authorList>
            <person name="Rodriguez Cubillos JULIANA M."/>
            <person name="De Vega J."/>
        </authorList>
    </citation>
    <scope>NUCLEOTIDE SEQUENCE</scope>
</reference>
<keyword evidence="2" id="KW-1185">Reference proteome</keyword>
<name>A0ACB0J291_TRIPR</name>
<accession>A0ACB0J291</accession>
<dbReference type="EMBL" id="CASHSV030000013">
    <property type="protein sequence ID" value="CAJ2638240.1"/>
    <property type="molecule type" value="Genomic_DNA"/>
</dbReference>
<dbReference type="Proteomes" id="UP001177021">
    <property type="component" value="Unassembled WGS sequence"/>
</dbReference>
<evidence type="ECO:0000313" key="1">
    <source>
        <dbReference type="EMBL" id="CAJ2638240.1"/>
    </source>
</evidence>
<proteinExistence type="predicted"/>
<gene>
    <name evidence="1" type="ORF">MILVUS5_LOCUS8476</name>
</gene>
<organism evidence="1 2">
    <name type="scientific">Trifolium pratense</name>
    <name type="common">Red clover</name>
    <dbReference type="NCBI Taxonomy" id="57577"/>
    <lineage>
        <taxon>Eukaryota</taxon>
        <taxon>Viridiplantae</taxon>
        <taxon>Streptophyta</taxon>
        <taxon>Embryophyta</taxon>
        <taxon>Tracheophyta</taxon>
        <taxon>Spermatophyta</taxon>
        <taxon>Magnoliopsida</taxon>
        <taxon>eudicotyledons</taxon>
        <taxon>Gunneridae</taxon>
        <taxon>Pentapetalae</taxon>
        <taxon>rosids</taxon>
        <taxon>fabids</taxon>
        <taxon>Fabales</taxon>
        <taxon>Fabaceae</taxon>
        <taxon>Papilionoideae</taxon>
        <taxon>50 kb inversion clade</taxon>
        <taxon>NPAAA clade</taxon>
        <taxon>Hologalegina</taxon>
        <taxon>IRL clade</taxon>
        <taxon>Trifolieae</taxon>
        <taxon>Trifolium</taxon>
    </lineage>
</organism>
<comment type="caution">
    <text evidence="1">The sequence shown here is derived from an EMBL/GenBank/DDBJ whole genome shotgun (WGS) entry which is preliminary data.</text>
</comment>
<evidence type="ECO:0000313" key="2">
    <source>
        <dbReference type="Proteomes" id="UP001177021"/>
    </source>
</evidence>
<protein>
    <submittedName>
        <fullName evidence="1">Uncharacterized protein</fullName>
    </submittedName>
</protein>